<dbReference type="RefSeq" id="WP_171470796.1">
    <property type="nucleotide sequence ID" value="NZ_CP053452.2"/>
</dbReference>
<dbReference type="Pfam" id="PF08545">
    <property type="entry name" value="ACP_syn_III"/>
    <property type="match status" value="1"/>
</dbReference>
<dbReference type="GO" id="GO:0033818">
    <property type="term" value="F:beta-ketoacyl-acyl-carrier-protein synthase III activity"/>
    <property type="evidence" value="ECO:0007669"/>
    <property type="project" value="UniProtKB-UniRule"/>
</dbReference>
<evidence type="ECO:0000259" key="10">
    <source>
        <dbReference type="Pfam" id="PF08545"/>
    </source>
</evidence>
<gene>
    <name evidence="8" type="primary">fabH</name>
    <name evidence="11" type="ORF">FTUN_2420</name>
</gene>
<dbReference type="InterPro" id="IPR013747">
    <property type="entry name" value="ACP_syn_III_C"/>
</dbReference>
<evidence type="ECO:0000313" key="11">
    <source>
        <dbReference type="EMBL" id="QJW94894.1"/>
    </source>
</evidence>
<dbReference type="EMBL" id="CP053452">
    <property type="protein sequence ID" value="QJW94894.1"/>
    <property type="molecule type" value="Genomic_DNA"/>
</dbReference>
<dbReference type="GO" id="GO:0006633">
    <property type="term" value="P:fatty acid biosynthetic process"/>
    <property type="evidence" value="ECO:0007669"/>
    <property type="project" value="UniProtKB-UniRule"/>
</dbReference>
<feature type="active site" evidence="8">
    <location>
        <position position="118"/>
    </location>
</feature>
<evidence type="ECO:0000256" key="6">
    <source>
        <dbReference type="ARBA" id="ARBA00023160"/>
    </source>
</evidence>
<reference evidence="12" key="1">
    <citation type="submission" date="2020-05" db="EMBL/GenBank/DDBJ databases">
        <title>Frigoriglobus tundricola gen. nov., sp. nov., a psychrotolerant cellulolytic planctomycete of the family Gemmataceae with two divergent copies of 16S rRNA gene.</title>
        <authorList>
            <person name="Kulichevskaya I.S."/>
            <person name="Ivanova A.A."/>
            <person name="Naumoff D.G."/>
            <person name="Beletsky A.V."/>
            <person name="Rijpstra W.I.C."/>
            <person name="Sinninghe Damste J.S."/>
            <person name="Mardanov A.V."/>
            <person name="Ravin N.V."/>
            <person name="Dedysh S.N."/>
        </authorList>
    </citation>
    <scope>NUCLEOTIDE SEQUENCE [LARGE SCALE GENOMIC DNA]</scope>
    <source>
        <strain evidence="12">PL17</strain>
    </source>
</reference>
<evidence type="ECO:0000256" key="4">
    <source>
        <dbReference type="ARBA" id="ARBA00022832"/>
    </source>
</evidence>
<dbReference type="GO" id="GO:0004315">
    <property type="term" value="F:3-oxoacyl-[acyl-carrier-protein] synthase activity"/>
    <property type="evidence" value="ECO:0007669"/>
    <property type="project" value="InterPro"/>
</dbReference>
<dbReference type="Pfam" id="PF08541">
    <property type="entry name" value="ACP_syn_III_C"/>
    <property type="match status" value="1"/>
</dbReference>
<evidence type="ECO:0000256" key="1">
    <source>
        <dbReference type="ARBA" id="ARBA00008642"/>
    </source>
</evidence>
<evidence type="ECO:0000256" key="5">
    <source>
        <dbReference type="ARBA" id="ARBA00023098"/>
    </source>
</evidence>
<dbReference type="SUPFAM" id="SSF53901">
    <property type="entry name" value="Thiolase-like"/>
    <property type="match status" value="1"/>
</dbReference>
<dbReference type="CDD" id="cd00830">
    <property type="entry name" value="KAS_III"/>
    <property type="match status" value="1"/>
</dbReference>
<keyword evidence="6 8" id="KW-0275">Fatty acid biosynthesis</keyword>
<dbReference type="NCBIfam" id="NF006829">
    <property type="entry name" value="PRK09352.1"/>
    <property type="match status" value="1"/>
</dbReference>
<dbReference type="InterPro" id="IPR016039">
    <property type="entry name" value="Thiolase-like"/>
</dbReference>
<dbReference type="KEGG" id="ftj:FTUN_2420"/>
<keyword evidence="2 8" id="KW-0444">Lipid biosynthesis</keyword>
<dbReference type="HAMAP" id="MF_01815">
    <property type="entry name" value="FabH"/>
    <property type="match status" value="1"/>
</dbReference>
<dbReference type="GO" id="GO:0005737">
    <property type="term" value="C:cytoplasm"/>
    <property type="evidence" value="ECO:0007669"/>
    <property type="project" value="UniProtKB-SubCell"/>
</dbReference>
<evidence type="ECO:0000256" key="3">
    <source>
        <dbReference type="ARBA" id="ARBA00022679"/>
    </source>
</evidence>
<dbReference type="NCBIfam" id="TIGR00747">
    <property type="entry name" value="fabH"/>
    <property type="match status" value="1"/>
</dbReference>
<protein>
    <recommendedName>
        <fullName evidence="8">Beta-ketoacyl-[acyl-carrier-protein] synthase III</fullName>
        <shortName evidence="8">Beta-ketoacyl-ACP synthase III</shortName>
        <shortName evidence="8">KAS III</shortName>
        <ecNumber evidence="8">2.3.1.180</ecNumber>
    </recommendedName>
    <alternativeName>
        <fullName evidence="8">3-oxoacyl-[acyl-carrier-protein] synthase 3</fullName>
    </alternativeName>
    <alternativeName>
        <fullName evidence="8">3-oxoacyl-[acyl-carrier-protein] synthase III</fullName>
    </alternativeName>
</protein>
<keyword evidence="7 8" id="KW-0511">Multifunctional enzyme</keyword>
<keyword evidence="8" id="KW-0963">Cytoplasm</keyword>
<feature type="domain" description="Beta-ketoacyl-[acyl-carrier-protein] synthase III N-terminal" evidence="10">
    <location>
        <begin position="112"/>
        <end position="191"/>
    </location>
</feature>
<organism evidence="11 12">
    <name type="scientific">Frigoriglobus tundricola</name>
    <dbReference type="NCBI Taxonomy" id="2774151"/>
    <lineage>
        <taxon>Bacteria</taxon>
        <taxon>Pseudomonadati</taxon>
        <taxon>Planctomycetota</taxon>
        <taxon>Planctomycetia</taxon>
        <taxon>Gemmatales</taxon>
        <taxon>Gemmataceae</taxon>
        <taxon>Frigoriglobus</taxon>
    </lineage>
</organism>
<evidence type="ECO:0000313" key="12">
    <source>
        <dbReference type="Proteomes" id="UP000503447"/>
    </source>
</evidence>
<comment type="domain">
    <text evidence="8">The last Arg residue of the ACP-binding site is essential for the weak association between ACP/AcpP and FabH.</text>
</comment>
<dbReference type="EC" id="2.3.1.180" evidence="8"/>
<dbReference type="PANTHER" id="PTHR43091">
    <property type="entry name" value="3-OXOACYL-[ACYL-CARRIER-PROTEIN] SYNTHASE"/>
    <property type="match status" value="1"/>
</dbReference>
<dbReference type="Gene3D" id="3.40.47.10">
    <property type="match status" value="1"/>
</dbReference>
<keyword evidence="3 8" id="KW-0808">Transferase</keyword>
<keyword evidence="4 8" id="KW-0276">Fatty acid metabolism</keyword>
<keyword evidence="8 11" id="KW-0012">Acyltransferase</keyword>
<comment type="function">
    <text evidence="8">Catalyzes the condensation reaction of fatty acid synthesis by the addition to an acyl acceptor of two carbons from malonyl-ACP. Catalyzes the first condensation reaction which initiates fatty acid synthesis and may therefore play a role in governing the total rate of fatty acid production. Possesses both acetoacetyl-ACP synthase and acetyl transacylase activities. Its substrate specificity determines the biosynthesis of branched-chain and/or straight-chain of fatty acids.</text>
</comment>
<feature type="active site" evidence="8">
    <location>
        <position position="290"/>
    </location>
</feature>
<comment type="pathway">
    <text evidence="8">Lipid metabolism; fatty acid biosynthesis.</text>
</comment>
<dbReference type="InterPro" id="IPR004655">
    <property type="entry name" value="FabH"/>
</dbReference>
<comment type="catalytic activity">
    <reaction evidence="8">
        <text>malonyl-[ACP] + acetyl-CoA + H(+) = 3-oxobutanoyl-[ACP] + CO2 + CoA</text>
        <dbReference type="Rhea" id="RHEA:12080"/>
        <dbReference type="Rhea" id="RHEA-COMP:9623"/>
        <dbReference type="Rhea" id="RHEA-COMP:9625"/>
        <dbReference type="ChEBI" id="CHEBI:15378"/>
        <dbReference type="ChEBI" id="CHEBI:16526"/>
        <dbReference type="ChEBI" id="CHEBI:57287"/>
        <dbReference type="ChEBI" id="CHEBI:57288"/>
        <dbReference type="ChEBI" id="CHEBI:78449"/>
        <dbReference type="ChEBI" id="CHEBI:78450"/>
        <dbReference type="EC" id="2.3.1.180"/>
    </reaction>
</comment>
<comment type="caution">
    <text evidence="8">Lacks conserved residue(s) required for the propagation of feature annotation.</text>
</comment>
<comment type="similarity">
    <text evidence="1 8">Belongs to the thiolase-like superfamily. FabH family.</text>
</comment>
<keyword evidence="5 8" id="KW-0443">Lipid metabolism</keyword>
<evidence type="ECO:0000259" key="9">
    <source>
        <dbReference type="Pfam" id="PF08541"/>
    </source>
</evidence>
<dbReference type="UniPathway" id="UPA00094"/>
<feature type="active site" evidence="8">
    <location>
        <position position="260"/>
    </location>
</feature>
<comment type="subcellular location">
    <subcellularLocation>
        <location evidence="8">Cytoplasm</location>
    </subcellularLocation>
</comment>
<accession>A0A6M5YMT0</accession>
<evidence type="ECO:0000256" key="7">
    <source>
        <dbReference type="ARBA" id="ARBA00023268"/>
    </source>
</evidence>
<keyword evidence="12" id="KW-1185">Reference proteome</keyword>
<name>A0A6M5YMT0_9BACT</name>
<proteinExistence type="inferred from homology"/>
<sequence>MTQLLGVALRGTGSCVPARVVPNGDFTDILKLDTSDEWIRTRTGIRERRFAASGETSASLGTLAARAAIAAAGLTPADLDLIVCATVTPDLMCPSNANLIQAALGCRPIPSFDIAAACSGFLYALSVGSQFVRTGAAKHALVVGTDVLTRILDYTDRNSCILFGDGAGAAVLSATPVLNTGVRTIRLYSDGTRQELIQVPSKVTQTPPPGPKQVPRLDYMRISGREVFRFAVTRMVELIEQAVVDCRELGLGGIDALIPHQVNQRIIDAALEASGFPSEKVMVNLDRYGNTSAASVPIALDEALRTGRCKPGDTVLLVAFGGGLTWSSALVTL</sequence>
<feature type="domain" description="Beta-ketoacyl-[acyl-carrier-protein] synthase III C-terminal" evidence="9">
    <location>
        <begin position="250"/>
        <end position="332"/>
    </location>
</feature>
<dbReference type="Proteomes" id="UP000503447">
    <property type="component" value="Chromosome"/>
</dbReference>
<evidence type="ECO:0000256" key="8">
    <source>
        <dbReference type="HAMAP-Rule" id="MF_01815"/>
    </source>
</evidence>
<dbReference type="PANTHER" id="PTHR43091:SF1">
    <property type="entry name" value="BETA-KETOACYL-[ACYL-CARRIER-PROTEIN] SYNTHASE III, CHLOROPLASTIC"/>
    <property type="match status" value="1"/>
</dbReference>
<evidence type="ECO:0000256" key="2">
    <source>
        <dbReference type="ARBA" id="ARBA00022516"/>
    </source>
</evidence>
<dbReference type="AlphaFoldDB" id="A0A6M5YMT0"/>
<dbReference type="InterPro" id="IPR013751">
    <property type="entry name" value="ACP_syn_III_N"/>
</dbReference>
<comment type="subunit">
    <text evidence="8">Homodimer.</text>
</comment>